<comment type="caution">
    <text evidence="2">The sequence shown here is derived from an EMBL/GenBank/DDBJ whole genome shotgun (WGS) entry which is preliminary data.</text>
</comment>
<reference evidence="3" key="1">
    <citation type="journal article" date="2019" name="Int. J. Syst. Evol. Microbiol.">
        <title>The Global Catalogue of Microorganisms (GCM) 10K type strain sequencing project: providing services to taxonomists for standard genome sequencing and annotation.</title>
        <authorList>
            <consortium name="The Broad Institute Genomics Platform"/>
            <consortium name="The Broad Institute Genome Sequencing Center for Infectious Disease"/>
            <person name="Wu L."/>
            <person name="Ma J."/>
        </authorList>
    </citation>
    <scope>NUCLEOTIDE SEQUENCE [LARGE SCALE GENOMIC DNA]</scope>
    <source>
        <strain evidence="3">CGMCC 1.15277</strain>
    </source>
</reference>
<protein>
    <submittedName>
        <fullName evidence="2">Uncharacterized protein</fullName>
    </submittedName>
</protein>
<dbReference type="EMBL" id="JBHSUA010000003">
    <property type="protein sequence ID" value="MFC6395524.1"/>
    <property type="molecule type" value="Genomic_DNA"/>
</dbReference>
<accession>A0ABW1WYH4</accession>
<keyword evidence="3" id="KW-1185">Reference proteome</keyword>
<evidence type="ECO:0000313" key="2">
    <source>
        <dbReference type="EMBL" id="MFC6395524.1"/>
    </source>
</evidence>
<gene>
    <name evidence="2" type="ORF">ACFP57_00735</name>
</gene>
<dbReference type="Proteomes" id="UP001596266">
    <property type="component" value="Unassembled WGS sequence"/>
</dbReference>
<evidence type="ECO:0000256" key="1">
    <source>
        <dbReference type="SAM" id="Phobius"/>
    </source>
</evidence>
<keyword evidence="1" id="KW-1133">Transmembrane helix</keyword>
<name>A0ABW1WYH4_9ACTN</name>
<dbReference type="RefSeq" id="WP_343885453.1">
    <property type="nucleotide sequence ID" value="NZ_BAAAKI010000006.1"/>
</dbReference>
<keyword evidence="1" id="KW-0472">Membrane</keyword>
<feature type="transmembrane region" description="Helical" evidence="1">
    <location>
        <begin position="37"/>
        <end position="58"/>
    </location>
</feature>
<proteinExistence type="predicted"/>
<evidence type="ECO:0000313" key="3">
    <source>
        <dbReference type="Proteomes" id="UP001596266"/>
    </source>
</evidence>
<sequence>MAHTVPGGLGVLCCALTACWTTSSSVAALLGGEDARAVWFAVASALAIWGAGLCWFLLVRPVRVLVRHPKPSTNLTASSAGLPVLATCPLAAQEADSSETEQRSVPAA</sequence>
<keyword evidence="1" id="KW-0812">Transmembrane</keyword>
<organism evidence="2 3">
    <name type="scientific">Luteococcus sanguinis</name>
    <dbReference type="NCBI Taxonomy" id="174038"/>
    <lineage>
        <taxon>Bacteria</taxon>
        <taxon>Bacillati</taxon>
        <taxon>Actinomycetota</taxon>
        <taxon>Actinomycetes</taxon>
        <taxon>Propionibacteriales</taxon>
        <taxon>Propionibacteriaceae</taxon>
        <taxon>Luteococcus</taxon>
    </lineage>
</organism>